<dbReference type="AlphaFoldDB" id="A0A8J3M1T0"/>
<keyword evidence="1" id="KW-1133">Transmembrane helix</keyword>
<reference evidence="2 3" key="1">
    <citation type="submission" date="2021-01" db="EMBL/GenBank/DDBJ databases">
        <title>Whole genome shotgun sequence of Planotetraspora kaengkrachanensis NBRC 104272.</title>
        <authorList>
            <person name="Komaki H."/>
            <person name="Tamura T."/>
        </authorList>
    </citation>
    <scope>NUCLEOTIDE SEQUENCE [LARGE SCALE GENOMIC DNA]</scope>
    <source>
        <strain evidence="2 3">NBRC 104272</strain>
    </source>
</reference>
<evidence type="ECO:0000256" key="1">
    <source>
        <dbReference type="SAM" id="Phobius"/>
    </source>
</evidence>
<name>A0A8J3M1T0_9ACTN</name>
<accession>A0A8J3M1T0</accession>
<comment type="caution">
    <text evidence="2">The sequence shown here is derived from an EMBL/GenBank/DDBJ whole genome shotgun (WGS) entry which is preliminary data.</text>
</comment>
<dbReference type="RefSeq" id="WP_203881272.1">
    <property type="nucleotide sequence ID" value="NZ_BAABHH010000002.1"/>
</dbReference>
<protein>
    <submittedName>
        <fullName evidence="2">Uncharacterized protein</fullName>
    </submittedName>
</protein>
<proteinExistence type="predicted"/>
<sequence>MPAGSARYPEAVPGGSGVGRLVVGVAVPVLVVVISLVFVAVIDVRIRLAGFGAGGVHA</sequence>
<evidence type="ECO:0000313" key="3">
    <source>
        <dbReference type="Proteomes" id="UP000630097"/>
    </source>
</evidence>
<dbReference type="EMBL" id="BONV01000002">
    <property type="protein sequence ID" value="GIG77784.1"/>
    <property type="molecule type" value="Genomic_DNA"/>
</dbReference>
<organism evidence="2 3">
    <name type="scientific">Planotetraspora kaengkrachanensis</name>
    <dbReference type="NCBI Taxonomy" id="575193"/>
    <lineage>
        <taxon>Bacteria</taxon>
        <taxon>Bacillati</taxon>
        <taxon>Actinomycetota</taxon>
        <taxon>Actinomycetes</taxon>
        <taxon>Streptosporangiales</taxon>
        <taxon>Streptosporangiaceae</taxon>
        <taxon>Planotetraspora</taxon>
    </lineage>
</organism>
<gene>
    <name evidence="2" type="ORF">Pka01_09110</name>
</gene>
<keyword evidence="1" id="KW-0812">Transmembrane</keyword>
<keyword evidence="1" id="KW-0472">Membrane</keyword>
<feature type="transmembrane region" description="Helical" evidence="1">
    <location>
        <begin position="20"/>
        <end position="42"/>
    </location>
</feature>
<dbReference type="Proteomes" id="UP000630097">
    <property type="component" value="Unassembled WGS sequence"/>
</dbReference>
<evidence type="ECO:0000313" key="2">
    <source>
        <dbReference type="EMBL" id="GIG77784.1"/>
    </source>
</evidence>
<keyword evidence="3" id="KW-1185">Reference proteome</keyword>